<dbReference type="AlphaFoldDB" id="A0A087UCC4"/>
<protein>
    <recommendedName>
        <fullName evidence="4">Caspase activity and apoptosis inhibitor 1</fullName>
    </recommendedName>
</protein>
<feature type="compositionally biased region" description="Basic and acidic residues" evidence="1">
    <location>
        <begin position="1"/>
        <end position="10"/>
    </location>
</feature>
<evidence type="ECO:0000256" key="1">
    <source>
        <dbReference type="SAM" id="MobiDB-lite"/>
    </source>
</evidence>
<feature type="region of interest" description="Disordered" evidence="1">
    <location>
        <begin position="149"/>
        <end position="204"/>
    </location>
</feature>
<organism evidence="2 3">
    <name type="scientific">Stegodyphus mimosarum</name>
    <name type="common">African social velvet spider</name>
    <dbReference type="NCBI Taxonomy" id="407821"/>
    <lineage>
        <taxon>Eukaryota</taxon>
        <taxon>Metazoa</taxon>
        <taxon>Ecdysozoa</taxon>
        <taxon>Arthropoda</taxon>
        <taxon>Chelicerata</taxon>
        <taxon>Arachnida</taxon>
        <taxon>Araneae</taxon>
        <taxon>Araneomorphae</taxon>
        <taxon>Entelegynae</taxon>
        <taxon>Eresoidea</taxon>
        <taxon>Eresidae</taxon>
        <taxon>Stegodyphus</taxon>
    </lineage>
</organism>
<feature type="compositionally biased region" description="Basic and acidic residues" evidence="1">
    <location>
        <begin position="31"/>
        <end position="44"/>
    </location>
</feature>
<evidence type="ECO:0000313" key="2">
    <source>
        <dbReference type="EMBL" id="KFM75013.1"/>
    </source>
</evidence>
<dbReference type="OrthoDB" id="10064012at2759"/>
<gene>
    <name evidence="2" type="ORF">X975_03060</name>
</gene>
<proteinExistence type="predicted"/>
<dbReference type="Pfam" id="PF15335">
    <property type="entry name" value="CAAP1"/>
    <property type="match status" value="1"/>
</dbReference>
<dbReference type="PANTHER" id="PTHR14740">
    <property type="entry name" value="CASPASE ACTIVITY AND APOPTOSIS INHIBITOR 1"/>
    <property type="match status" value="1"/>
</dbReference>
<reference evidence="2 3" key="1">
    <citation type="submission" date="2013-11" db="EMBL/GenBank/DDBJ databases">
        <title>Genome sequencing of Stegodyphus mimosarum.</title>
        <authorList>
            <person name="Bechsgaard J."/>
        </authorList>
    </citation>
    <scope>NUCLEOTIDE SEQUENCE [LARGE SCALE GENOMIC DNA]</scope>
</reference>
<feature type="compositionally biased region" description="Basic residues" evidence="1">
    <location>
        <begin position="45"/>
        <end position="55"/>
    </location>
</feature>
<dbReference type="InterPro" id="IPR038991">
    <property type="entry name" value="CAAP1"/>
</dbReference>
<dbReference type="OMA" id="FEIHADE"/>
<evidence type="ECO:0008006" key="4">
    <source>
        <dbReference type="Google" id="ProtNLM"/>
    </source>
</evidence>
<accession>A0A087UCC4</accession>
<sequence length="275" mass="31201">MKKSKSDSGSKRKRRSSSVESKSKRSRARSKSGERERSRTENKAPRKTRWHRSRSSAREDVPKPALPPEDEEKKNKPSQTSVTRIKDLLEDKEKIVEHLFHTISGTEFQELVPEYLKKYSAEDLKKLCLNEIQRMSNETILAVIAGKESSVCGETEAQESVTQDKPEKTSEKCDAPTEDRKHELPENVSQSKSSPDTNENLSSDVLELFATSKEMESIIDEENQVPSVIEEEVARDLRLKGSDAELLELEMRARAIRSLLKARSQAASDQEKDNS</sequence>
<name>A0A087UCC4_STEMI</name>
<dbReference type="GO" id="GO:0042981">
    <property type="term" value="P:regulation of apoptotic process"/>
    <property type="evidence" value="ECO:0007669"/>
    <property type="project" value="InterPro"/>
</dbReference>
<feature type="compositionally biased region" description="Polar residues" evidence="1">
    <location>
        <begin position="187"/>
        <end position="203"/>
    </location>
</feature>
<dbReference type="EMBL" id="KK119182">
    <property type="protein sequence ID" value="KFM75013.1"/>
    <property type="molecule type" value="Genomic_DNA"/>
</dbReference>
<dbReference type="Proteomes" id="UP000054359">
    <property type="component" value="Unassembled WGS sequence"/>
</dbReference>
<keyword evidence="3" id="KW-1185">Reference proteome</keyword>
<dbReference type="PANTHER" id="PTHR14740:SF3">
    <property type="entry name" value="CASPASE ACTIVITY AND APOPTOSIS INHIBITOR 1"/>
    <property type="match status" value="1"/>
</dbReference>
<feature type="region of interest" description="Disordered" evidence="1">
    <location>
        <begin position="1"/>
        <end position="84"/>
    </location>
</feature>
<feature type="non-terminal residue" evidence="2">
    <location>
        <position position="275"/>
    </location>
</feature>
<evidence type="ECO:0000313" key="3">
    <source>
        <dbReference type="Proteomes" id="UP000054359"/>
    </source>
</evidence>
<feature type="compositionally biased region" description="Basic and acidic residues" evidence="1">
    <location>
        <begin position="162"/>
        <end position="185"/>
    </location>
</feature>